<dbReference type="InterPro" id="IPR038901">
    <property type="entry name" value="HEXDC-like"/>
</dbReference>
<feature type="region of interest" description="Disordered" evidence="5">
    <location>
        <begin position="1"/>
        <end position="24"/>
    </location>
</feature>
<comment type="caution">
    <text evidence="7">The sequence shown here is derived from an EMBL/GenBank/DDBJ whole genome shotgun (WGS) entry which is preliminary data.</text>
</comment>
<name>A0AAE0L3A7_9CHLO</name>
<evidence type="ECO:0000256" key="3">
    <source>
        <dbReference type="ARBA" id="ARBA00012663"/>
    </source>
</evidence>
<evidence type="ECO:0000256" key="5">
    <source>
        <dbReference type="SAM" id="MobiDB-lite"/>
    </source>
</evidence>
<evidence type="ECO:0000256" key="4">
    <source>
        <dbReference type="ARBA" id="ARBA00022801"/>
    </source>
</evidence>
<reference evidence="7 8" key="1">
    <citation type="journal article" date="2015" name="Genome Biol. Evol.">
        <title>Comparative Genomics of a Bacterivorous Green Alga Reveals Evolutionary Causalities and Consequences of Phago-Mixotrophic Mode of Nutrition.</title>
        <authorList>
            <person name="Burns J.A."/>
            <person name="Paasch A."/>
            <person name="Narechania A."/>
            <person name="Kim E."/>
        </authorList>
    </citation>
    <scope>NUCLEOTIDE SEQUENCE [LARGE SCALE GENOMIC DNA]</scope>
    <source>
        <strain evidence="7 8">PLY_AMNH</strain>
    </source>
</reference>
<protein>
    <recommendedName>
        <fullName evidence="3">beta-N-acetylhexosaminidase</fullName>
        <ecNumber evidence="3">3.2.1.52</ecNumber>
    </recommendedName>
</protein>
<dbReference type="EMBL" id="LGRX02010495">
    <property type="protein sequence ID" value="KAK3270272.1"/>
    <property type="molecule type" value="Genomic_DNA"/>
</dbReference>
<evidence type="ECO:0000313" key="7">
    <source>
        <dbReference type="EMBL" id="KAK3270272.1"/>
    </source>
</evidence>
<evidence type="ECO:0000256" key="1">
    <source>
        <dbReference type="ARBA" id="ARBA00001231"/>
    </source>
</evidence>
<dbReference type="Gene3D" id="3.20.20.80">
    <property type="entry name" value="Glycosidases"/>
    <property type="match status" value="1"/>
</dbReference>
<dbReference type="Pfam" id="PF00728">
    <property type="entry name" value="Glyco_hydro_20"/>
    <property type="match status" value="1"/>
</dbReference>
<feature type="domain" description="Glycoside hydrolase family 20 catalytic" evidence="6">
    <location>
        <begin position="116"/>
        <end position="256"/>
    </location>
</feature>
<sequence>MSKCDAMHCDTEPSADHTNPNTSEVDGVECEARLELKVMGISKAEEPASENVQSELGSSRVPRKRYVHLDLKGAPPRPAVLMQYLHLFAEWGATGVIFEWEDMLPYDGRLKVLRNPRCYSTSEVIAIVSAAEVAGLDVIPLVQTFGHLEFVLKHAEFEQYREDPNDILCLCPLTEGSQELAKELIHQTLRFHPSAKYIHIGCDEVYSLGTCSRCSLQRHVSGAPTLFLDFVAPLVEECRSLGVHALLWHDMFENFPAELLQKRLADFADPVVWNYSNLSSIPPEAWRALSGAFKQVWGASAFKGACEPDAIWVPVKQHVMNQLAWLDRAERTDLHAIIITGWSRFNHTAALCEILPVAIPSLCICLTVWQEGQYSEELRKAVYKRLGMWDICEDLEDADLDEPSVRSFPGADLISRVALLQEKRMSMVKIEELRRIFCPPFTSRANPSTWVRVRRQCESLVESLTILRPQLFYALSQVLFPEDAQEFVNAKLDTVVDQATALQKEMEHLEVSGSHIHVR</sequence>
<organism evidence="7 8">
    <name type="scientific">Cymbomonas tetramitiformis</name>
    <dbReference type="NCBI Taxonomy" id="36881"/>
    <lineage>
        <taxon>Eukaryota</taxon>
        <taxon>Viridiplantae</taxon>
        <taxon>Chlorophyta</taxon>
        <taxon>Pyramimonadophyceae</taxon>
        <taxon>Pyramimonadales</taxon>
        <taxon>Pyramimonadaceae</taxon>
        <taxon>Cymbomonas</taxon>
    </lineage>
</organism>
<evidence type="ECO:0000259" key="6">
    <source>
        <dbReference type="Pfam" id="PF00728"/>
    </source>
</evidence>
<proteinExistence type="inferred from homology"/>
<dbReference type="PANTHER" id="PTHR21040">
    <property type="entry name" value="BCDNA.GH04120"/>
    <property type="match status" value="1"/>
</dbReference>
<dbReference type="PANTHER" id="PTHR21040:SF8">
    <property type="entry name" value="BCDNA.GH04120"/>
    <property type="match status" value="1"/>
</dbReference>
<comment type="catalytic activity">
    <reaction evidence="1">
        <text>Hydrolysis of terminal non-reducing N-acetyl-D-hexosamine residues in N-acetyl-beta-D-hexosaminides.</text>
        <dbReference type="EC" id="3.2.1.52"/>
    </reaction>
</comment>
<accession>A0AAE0L3A7</accession>
<dbReference type="Proteomes" id="UP001190700">
    <property type="component" value="Unassembled WGS sequence"/>
</dbReference>
<dbReference type="CDD" id="cd06565">
    <property type="entry name" value="GH20_GcnA-like"/>
    <property type="match status" value="1"/>
</dbReference>
<dbReference type="AlphaFoldDB" id="A0AAE0L3A7"/>
<dbReference type="GO" id="GO:0004563">
    <property type="term" value="F:beta-N-acetylhexosaminidase activity"/>
    <property type="evidence" value="ECO:0007669"/>
    <property type="project" value="UniProtKB-EC"/>
</dbReference>
<keyword evidence="8" id="KW-1185">Reference proteome</keyword>
<dbReference type="SUPFAM" id="SSF51445">
    <property type="entry name" value="(Trans)glycosidases"/>
    <property type="match status" value="1"/>
</dbReference>
<evidence type="ECO:0000256" key="2">
    <source>
        <dbReference type="ARBA" id="ARBA00006285"/>
    </source>
</evidence>
<dbReference type="EC" id="3.2.1.52" evidence="3"/>
<evidence type="ECO:0000313" key="8">
    <source>
        <dbReference type="Proteomes" id="UP001190700"/>
    </source>
</evidence>
<dbReference type="InterPro" id="IPR015883">
    <property type="entry name" value="Glyco_hydro_20_cat"/>
</dbReference>
<dbReference type="InterPro" id="IPR017853">
    <property type="entry name" value="GH"/>
</dbReference>
<gene>
    <name evidence="7" type="ORF">CYMTET_21321</name>
</gene>
<keyword evidence="4" id="KW-0378">Hydrolase</keyword>
<feature type="compositionally biased region" description="Basic and acidic residues" evidence="5">
    <location>
        <begin position="1"/>
        <end position="15"/>
    </location>
</feature>
<dbReference type="GO" id="GO:0005975">
    <property type="term" value="P:carbohydrate metabolic process"/>
    <property type="evidence" value="ECO:0007669"/>
    <property type="project" value="InterPro"/>
</dbReference>
<comment type="similarity">
    <text evidence="2">Belongs to the glycosyl hydrolase 20 family.</text>
</comment>